<evidence type="ECO:0000256" key="4">
    <source>
        <dbReference type="ARBA" id="ARBA00023242"/>
    </source>
</evidence>
<evidence type="ECO:0000313" key="8">
    <source>
        <dbReference type="Proteomes" id="UP000789595"/>
    </source>
</evidence>
<protein>
    <recommendedName>
        <fullName evidence="9">CDC45-like protein</fullName>
    </recommendedName>
</protein>
<dbReference type="GO" id="GO:0003682">
    <property type="term" value="F:chromatin binding"/>
    <property type="evidence" value="ECO:0007669"/>
    <property type="project" value="TreeGrafter"/>
</dbReference>
<dbReference type="GO" id="GO:0031261">
    <property type="term" value="C:DNA replication preinitiation complex"/>
    <property type="evidence" value="ECO:0007669"/>
    <property type="project" value="TreeGrafter"/>
</dbReference>
<organism evidence="7 8">
    <name type="scientific">Pelagomonas calceolata</name>
    <dbReference type="NCBI Taxonomy" id="35677"/>
    <lineage>
        <taxon>Eukaryota</taxon>
        <taxon>Sar</taxon>
        <taxon>Stramenopiles</taxon>
        <taxon>Ochrophyta</taxon>
        <taxon>Pelagophyceae</taxon>
        <taxon>Pelagomonadales</taxon>
        <taxon>Pelagomonadaceae</taxon>
        <taxon>Pelagomonas</taxon>
    </lineage>
</organism>
<comment type="caution">
    <text evidence="7">The sequence shown here is derived from an EMBL/GenBank/DDBJ whole genome shotgun (WGS) entry which is preliminary data.</text>
</comment>
<dbReference type="PANTHER" id="PTHR10507">
    <property type="entry name" value="CDC45-RELATED PROTEIN"/>
    <property type="match status" value="1"/>
</dbReference>
<dbReference type="GO" id="GO:0003688">
    <property type="term" value="F:DNA replication origin binding"/>
    <property type="evidence" value="ECO:0007669"/>
    <property type="project" value="TreeGrafter"/>
</dbReference>
<feature type="region of interest" description="Disordered" evidence="6">
    <location>
        <begin position="269"/>
        <end position="288"/>
    </location>
</feature>
<dbReference type="GO" id="GO:0000727">
    <property type="term" value="P:double-strand break repair via break-induced replication"/>
    <property type="evidence" value="ECO:0007669"/>
    <property type="project" value="TreeGrafter"/>
</dbReference>
<keyword evidence="8" id="KW-1185">Reference proteome</keyword>
<evidence type="ECO:0000256" key="1">
    <source>
        <dbReference type="ARBA" id="ARBA00004123"/>
    </source>
</evidence>
<keyword evidence="5" id="KW-0131">Cell cycle</keyword>
<proteinExistence type="inferred from homology"/>
<dbReference type="EMBL" id="CAKKNE010000005">
    <property type="protein sequence ID" value="CAH0377218.1"/>
    <property type="molecule type" value="Genomic_DNA"/>
</dbReference>
<evidence type="ECO:0000313" key="7">
    <source>
        <dbReference type="EMBL" id="CAH0377218.1"/>
    </source>
</evidence>
<evidence type="ECO:0000256" key="6">
    <source>
        <dbReference type="SAM" id="MobiDB-lite"/>
    </source>
</evidence>
<comment type="subcellular location">
    <subcellularLocation>
        <location evidence="1">Nucleus</location>
    </subcellularLocation>
</comment>
<dbReference type="Proteomes" id="UP000789595">
    <property type="component" value="Unassembled WGS sequence"/>
</dbReference>
<reference evidence="7" key="1">
    <citation type="submission" date="2021-11" db="EMBL/GenBank/DDBJ databases">
        <authorList>
            <consortium name="Genoscope - CEA"/>
            <person name="William W."/>
        </authorList>
    </citation>
    <scope>NUCLEOTIDE SEQUENCE</scope>
</reference>
<feature type="compositionally biased region" description="Acidic residues" evidence="6">
    <location>
        <begin position="130"/>
        <end position="172"/>
    </location>
</feature>
<evidence type="ECO:0000256" key="2">
    <source>
        <dbReference type="ARBA" id="ARBA00010727"/>
    </source>
</evidence>
<dbReference type="InterPro" id="IPR003874">
    <property type="entry name" value="CDC45"/>
</dbReference>
<dbReference type="GO" id="GO:0003697">
    <property type="term" value="F:single-stranded DNA binding"/>
    <property type="evidence" value="ECO:0007669"/>
    <property type="project" value="TreeGrafter"/>
</dbReference>
<dbReference type="OrthoDB" id="10258882at2759"/>
<comment type="similarity">
    <text evidence="2">Belongs to the CDC45 family.</text>
</comment>
<dbReference type="AlphaFoldDB" id="A0A8J2SY65"/>
<evidence type="ECO:0008006" key="9">
    <source>
        <dbReference type="Google" id="ProtNLM"/>
    </source>
</evidence>
<dbReference type="Pfam" id="PF02724">
    <property type="entry name" value="CDC45"/>
    <property type="match status" value="1"/>
</dbReference>
<keyword evidence="4" id="KW-0539">Nucleus</keyword>
<dbReference type="GO" id="GO:1902977">
    <property type="term" value="P:mitotic DNA replication preinitiation complex assembly"/>
    <property type="evidence" value="ECO:0007669"/>
    <property type="project" value="TreeGrafter"/>
</dbReference>
<keyword evidence="3" id="KW-0235">DNA replication</keyword>
<evidence type="ECO:0000256" key="3">
    <source>
        <dbReference type="ARBA" id="ARBA00022705"/>
    </source>
</evidence>
<feature type="region of interest" description="Disordered" evidence="6">
    <location>
        <begin position="124"/>
        <end position="193"/>
    </location>
</feature>
<sequence>MLVGRERFDEVYATIRQSACGAGQTVLILVAPDTDAICACQILCRLLRDDNVPFCTKPVSGYADVRAATEDVSQQFSDIKTIIMLNCGATVNLEKLFDQSNATIFVVDSHRPVHLRNYHSPGRVVVLDGDAPDDDDAPSDGEDLDEDFMESDLESDAELSSSDDEPEGDEETERQKRRREKREARAAKKAEASDRRKRLRAYYDGTYDGPPSAALLFALTEACSTAEPTEVWLSALGTTGARAQWRLDDDAYDDFTDYFAAQLRHIDARKQTSGEPMPESGKGYQAPPGTVTYERDELRFMLHRHWSLFDAMYYSNYVAARLSVWKHDGKRRLQELLAKIGLSLEACRQTYAFLSLDERTSLRDNLKVQGPAYDLDDPFTATFHRVAGGGRNVSAHDVAACVEALLEGHFTEDASHALVRAAKKRRVEAVDTEDEASVEKRAFLRGFWHAYDACLGDDDALLSRGVHAACALQRGVVGQAVSMVEKREITTLRHFRYAYVQASNDVFSKPLALRKLALFLVGVHTTNGKWVDSKAKPLVLLAERRDCFLVAGVDGREGARKNRLAHAFRLAAEHIQTSSRQDLFDSSVVEVAHDDVQRFVESLHYIMAQSAA</sequence>
<dbReference type="InterPro" id="IPR038763">
    <property type="entry name" value="DHH_sf"/>
</dbReference>
<dbReference type="GO" id="GO:0006270">
    <property type="term" value="P:DNA replication initiation"/>
    <property type="evidence" value="ECO:0007669"/>
    <property type="project" value="InterPro"/>
</dbReference>
<accession>A0A8J2SY65</accession>
<dbReference type="SUPFAM" id="SSF64182">
    <property type="entry name" value="DHH phosphoesterases"/>
    <property type="match status" value="1"/>
</dbReference>
<dbReference type="PANTHER" id="PTHR10507:SF0">
    <property type="entry name" value="CELL DIVISION CONTROL PROTEIN 45 HOMOLOG"/>
    <property type="match status" value="1"/>
</dbReference>
<gene>
    <name evidence="7" type="ORF">PECAL_5P17900</name>
</gene>
<name>A0A8J2SY65_9STRA</name>
<evidence type="ECO:0000256" key="5">
    <source>
        <dbReference type="ARBA" id="ARBA00023306"/>
    </source>
</evidence>
<feature type="compositionally biased region" description="Basic and acidic residues" evidence="6">
    <location>
        <begin position="181"/>
        <end position="193"/>
    </location>
</feature>